<protein>
    <submittedName>
        <fullName evidence="1">Uncharacterized protein</fullName>
    </submittedName>
</protein>
<evidence type="ECO:0000313" key="2">
    <source>
        <dbReference type="Proteomes" id="UP000613113"/>
    </source>
</evidence>
<proteinExistence type="predicted"/>
<comment type="caution">
    <text evidence="1">The sequence shown here is derived from an EMBL/GenBank/DDBJ whole genome shotgun (WGS) entry which is preliminary data.</text>
</comment>
<dbReference type="Proteomes" id="UP000613113">
    <property type="component" value="Unassembled WGS sequence"/>
</dbReference>
<gene>
    <name evidence="1" type="ORF">H8K27_06205</name>
</gene>
<keyword evidence="2" id="KW-1185">Reference proteome</keyword>
<name>A0ABR6YLH0_9BURK</name>
<dbReference type="EMBL" id="JACOGC010000002">
    <property type="protein sequence ID" value="MBC3884714.1"/>
    <property type="molecule type" value="Genomic_DNA"/>
</dbReference>
<organism evidence="1 2">
    <name type="scientific">Undibacterium griseum</name>
    <dbReference type="NCBI Taxonomy" id="2762295"/>
    <lineage>
        <taxon>Bacteria</taxon>
        <taxon>Pseudomonadati</taxon>
        <taxon>Pseudomonadota</taxon>
        <taxon>Betaproteobacteria</taxon>
        <taxon>Burkholderiales</taxon>
        <taxon>Oxalobacteraceae</taxon>
        <taxon>Undibacterium</taxon>
    </lineage>
</organism>
<reference evidence="1 2" key="1">
    <citation type="submission" date="2020-08" db="EMBL/GenBank/DDBJ databases">
        <title>Novel species isolated from subtropical streams in China.</title>
        <authorList>
            <person name="Lu H."/>
        </authorList>
    </citation>
    <scope>NUCLEOTIDE SEQUENCE [LARGE SCALE GENOMIC DNA]</scope>
    <source>
        <strain evidence="1 2">FT31W</strain>
    </source>
</reference>
<accession>A0ABR6YLH0</accession>
<sequence length="63" mass="6863">MMTNALAEPAAWYRWKSQTSDAEVCSQTSPGDAWDKVAGPFSDAHCQKRKKAVSYPALSSGKN</sequence>
<evidence type="ECO:0000313" key="1">
    <source>
        <dbReference type="EMBL" id="MBC3884714.1"/>
    </source>
</evidence>